<dbReference type="KEGG" id="hir:HETIRDRAFT_451673"/>
<dbReference type="HOGENOM" id="CLU_2210394_0_0_1"/>
<gene>
    <name evidence="1" type="ORF">HETIRDRAFT_451673</name>
</gene>
<name>W4K8A4_HETIT</name>
<protein>
    <submittedName>
        <fullName evidence="1">Uncharacterized protein</fullName>
    </submittedName>
</protein>
<dbReference type="InParanoid" id="W4K8A4"/>
<proteinExistence type="predicted"/>
<dbReference type="RefSeq" id="XP_009546607.1">
    <property type="nucleotide sequence ID" value="XM_009548312.1"/>
</dbReference>
<dbReference type="GeneID" id="20676184"/>
<dbReference type="AlphaFoldDB" id="W4K8A4"/>
<accession>W4K8A4</accession>
<evidence type="ECO:0000313" key="1">
    <source>
        <dbReference type="EMBL" id="ETW82028.1"/>
    </source>
</evidence>
<reference evidence="1 2" key="1">
    <citation type="journal article" date="2012" name="New Phytol.">
        <title>Insight into trade-off between wood decay and parasitism from the genome of a fungal forest pathogen.</title>
        <authorList>
            <person name="Olson A."/>
            <person name="Aerts A."/>
            <person name="Asiegbu F."/>
            <person name="Belbahri L."/>
            <person name="Bouzid O."/>
            <person name="Broberg A."/>
            <person name="Canback B."/>
            <person name="Coutinho P.M."/>
            <person name="Cullen D."/>
            <person name="Dalman K."/>
            <person name="Deflorio G."/>
            <person name="van Diepen L.T."/>
            <person name="Dunand C."/>
            <person name="Duplessis S."/>
            <person name="Durling M."/>
            <person name="Gonthier P."/>
            <person name="Grimwood J."/>
            <person name="Fossdal C.G."/>
            <person name="Hansson D."/>
            <person name="Henrissat B."/>
            <person name="Hietala A."/>
            <person name="Himmelstrand K."/>
            <person name="Hoffmeister D."/>
            <person name="Hogberg N."/>
            <person name="James T.Y."/>
            <person name="Karlsson M."/>
            <person name="Kohler A."/>
            <person name="Kues U."/>
            <person name="Lee Y.H."/>
            <person name="Lin Y.C."/>
            <person name="Lind M."/>
            <person name="Lindquist E."/>
            <person name="Lombard V."/>
            <person name="Lucas S."/>
            <person name="Lunden K."/>
            <person name="Morin E."/>
            <person name="Murat C."/>
            <person name="Park J."/>
            <person name="Raffaello T."/>
            <person name="Rouze P."/>
            <person name="Salamov A."/>
            <person name="Schmutz J."/>
            <person name="Solheim H."/>
            <person name="Stahlberg J."/>
            <person name="Velez H."/>
            <person name="de Vries R.P."/>
            <person name="Wiebenga A."/>
            <person name="Woodward S."/>
            <person name="Yakovlev I."/>
            <person name="Garbelotto M."/>
            <person name="Martin F."/>
            <person name="Grigoriev I.V."/>
            <person name="Stenlid J."/>
        </authorList>
    </citation>
    <scope>NUCLEOTIDE SEQUENCE [LARGE SCALE GENOMIC DNA]</scope>
    <source>
        <strain evidence="1 2">TC 32-1</strain>
    </source>
</reference>
<dbReference type="EMBL" id="KI925458">
    <property type="protein sequence ID" value="ETW82028.1"/>
    <property type="molecule type" value="Genomic_DNA"/>
</dbReference>
<evidence type="ECO:0000313" key="2">
    <source>
        <dbReference type="Proteomes" id="UP000030671"/>
    </source>
</evidence>
<sequence length="107" mass="11570">MPFVAQPSDLMELGHGSRCTEEHALSASSCATATGSRPFMDNRCRPSFAVTERATMIVPSWMTAYFAAAAGRLHTRARVQMHAASLRKPAQTVDAGFERTAQIAQAD</sequence>
<keyword evidence="2" id="KW-1185">Reference proteome</keyword>
<dbReference type="Proteomes" id="UP000030671">
    <property type="component" value="Unassembled WGS sequence"/>
</dbReference>
<organism evidence="1 2">
    <name type="scientific">Heterobasidion irregulare (strain TC 32-1)</name>
    <dbReference type="NCBI Taxonomy" id="747525"/>
    <lineage>
        <taxon>Eukaryota</taxon>
        <taxon>Fungi</taxon>
        <taxon>Dikarya</taxon>
        <taxon>Basidiomycota</taxon>
        <taxon>Agaricomycotina</taxon>
        <taxon>Agaricomycetes</taxon>
        <taxon>Russulales</taxon>
        <taxon>Bondarzewiaceae</taxon>
        <taxon>Heterobasidion</taxon>
        <taxon>Heterobasidion annosum species complex</taxon>
    </lineage>
</organism>